<dbReference type="GO" id="GO:0055052">
    <property type="term" value="C:ATP-binding cassette (ABC) transporter complex, substrate-binding subunit-containing"/>
    <property type="evidence" value="ECO:0007669"/>
    <property type="project" value="TreeGrafter"/>
</dbReference>
<dbReference type="KEGG" id="manr:MPAN_013360"/>
<dbReference type="InterPro" id="IPR006059">
    <property type="entry name" value="SBP"/>
</dbReference>
<keyword evidence="2" id="KW-0813">Transport</keyword>
<dbReference type="Gene3D" id="3.40.190.10">
    <property type="entry name" value="Periplasmic binding protein-like II"/>
    <property type="match status" value="2"/>
</dbReference>
<dbReference type="GO" id="GO:1901982">
    <property type="term" value="F:maltose binding"/>
    <property type="evidence" value="ECO:0007669"/>
    <property type="project" value="TreeGrafter"/>
</dbReference>
<evidence type="ECO:0000256" key="1">
    <source>
        <dbReference type="ARBA" id="ARBA00008520"/>
    </source>
</evidence>
<dbReference type="RefSeq" id="WP_176239944.1">
    <property type="nucleotide sequence ID" value="NZ_AP024412.1"/>
</dbReference>
<reference evidence="4" key="1">
    <citation type="submission" date="2021-01" db="EMBL/GenBank/DDBJ databases">
        <title>Draft genome sequence of Acholeplasmataceae bacterium strain Mahy22.</title>
        <authorList>
            <person name="Watanabe M."/>
            <person name="Kojima H."/>
            <person name="Fukui M."/>
        </authorList>
    </citation>
    <scope>NUCLEOTIDE SEQUENCE</scope>
    <source>
        <strain evidence="4">Mahy22</strain>
    </source>
</reference>
<dbReference type="GO" id="GO:0015768">
    <property type="term" value="P:maltose transport"/>
    <property type="evidence" value="ECO:0007669"/>
    <property type="project" value="TreeGrafter"/>
</dbReference>
<dbReference type="SUPFAM" id="SSF53850">
    <property type="entry name" value="Periplasmic binding protein-like II"/>
    <property type="match status" value="1"/>
</dbReference>
<evidence type="ECO:0000256" key="3">
    <source>
        <dbReference type="ARBA" id="ARBA00022729"/>
    </source>
</evidence>
<organism evidence="4 5">
    <name type="scientific">Mariniplasma anaerobium</name>
    <dbReference type="NCBI Taxonomy" id="2735436"/>
    <lineage>
        <taxon>Bacteria</taxon>
        <taxon>Bacillati</taxon>
        <taxon>Mycoplasmatota</taxon>
        <taxon>Mollicutes</taxon>
        <taxon>Acholeplasmatales</taxon>
        <taxon>Acholeplasmataceae</taxon>
        <taxon>Mariniplasma</taxon>
    </lineage>
</organism>
<dbReference type="AlphaFoldDB" id="A0A7U9XWD0"/>
<keyword evidence="5" id="KW-1185">Reference proteome</keyword>
<comment type="similarity">
    <text evidence="1">Belongs to the bacterial solute-binding protein 1 family.</text>
</comment>
<name>A0A7U9XWD0_9MOLU</name>
<gene>
    <name evidence="4" type="primary">cycB</name>
    <name evidence="4" type="ORF">MPAN_013360</name>
</gene>
<evidence type="ECO:0000313" key="5">
    <source>
        <dbReference type="Proteomes" id="UP000620133"/>
    </source>
</evidence>
<dbReference type="PANTHER" id="PTHR30061">
    <property type="entry name" value="MALTOSE-BINDING PERIPLASMIC PROTEIN"/>
    <property type="match status" value="1"/>
</dbReference>
<protein>
    <submittedName>
        <fullName evidence="4">Cyclodextrin-binding protein</fullName>
    </submittedName>
</protein>
<dbReference type="GO" id="GO:0042956">
    <property type="term" value="P:maltodextrin transmembrane transport"/>
    <property type="evidence" value="ECO:0007669"/>
    <property type="project" value="TreeGrafter"/>
</dbReference>
<proteinExistence type="inferred from homology"/>
<evidence type="ECO:0000256" key="2">
    <source>
        <dbReference type="ARBA" id="ARBA00022448"/>
    </source>
</evidence>
<dbReference type="PROSITE" id="PS51257">
    <property type="entry name" value="PROKAR_LIPOPROTEIN"/>
    <property type="match status" value="1"/>
</dbReference>
<dbReference type="Proteomes" id="UP000620133">
    <property type="component" value="Chromosome"/>
</dbReference>
<dbReference type="PANTHER" id="PTHR30061:SF50">
    <property type="entry name" value="MALTOSE_MALTODEXTRIN-BINDING PERIPLASMIC PROTEIN"/>
    <property type="match status" value="1"/>
</dbReference>
<accession>A0A7U9XWD0</accession>
<dbReference type="Pfam" id="PF13416">
    <property type="entry name" value="SBP_bac_8"/>
    <property type="match status" value="1"/>
</dbReference>
<sequence>MKKFLLILFVVLGSLTLAACNEDPTDPTDPTDPENNGELIDFADTFTQKSKIRVWIDDENGEYMQEVITEFNKIYPNIVVEHEHMGSVDARELLKTFGPSGNGADVFQFPHDHLAQAILEDLVYPLPDATRTLLEARSAELGLQIATLTYDEGANSFDPQSPNAVERLYAVPMSLESVGLYYNTDLVTTPAATFEELFAAADVWNAAQASDASGRTNAEAGLYYLGTSSHWADSYFNQAIYSAFGFYPFGTNLDDPNAVGFVNAVPALEWMRDELKPRTTGTGSHNSISASGNFELGKVPYIIAGPWNIEAYKTAGVNFAIAPMPTINVDGTDQATQTFAGAQMAAVYKYSNNREDAIKFVEFLASDVAMELMYQYKGKLPALKTELLTGIEGVSTDTYLLAMADQLATSVPMPTIPQVTYYWGPGETMVIEVWNNGVAPATAAATAEQSYRTRVGLAG</sequence>
<evidence type="ECO:0000313" key="4">
    <source>
        <dbReference type="EMBL" id="BCR36443.1"/>
    </source>
</evidence>
<keyword evidence="3" id="KW-0732">Signal</keyword>
<dbReference type="EMBL" id="AP024412">
    <property type="protein sequence ID" value="BCR36443.1"/>
    <property type="molecule type" value="Genomic_DNA"/>
</dbReference>